<keyword evidence="3" id="KW-1185">Reference proteome</keyword>
<evidence type="ECO:0000256" key="1">
    <source>
        <dbReference type="SAM" id="MobiDB-lite"/>
    </source>
</evidence>
<feature type="region of interest" description="Disordered" evidence="1">
    <location>
        <begin position="274"/>
        <end position="366"/>
    </location>
</feature>
<evidence type="ECO:0000313" key="2">
    <source>
        <dbReference type="EMBL" id="KAJ7100972.1"/>
    </source>
</evidence>
<gene>
    <name evidence="2" type="ORF">B0H15DRAFT_1018235</name>
</gene>
<dbReference type="Proteomes" id="UP001222325">
    <property type="component" value="Unassembled WGS sequence"/>
</dbReference>
<organism evidence="2 3">
    <name type="scientific">Mycena belliarum</name>
    <dbReference type="NCBI Taxonomy" id="1033014"/>
    <lineage>
        <taxon>Eukaryota</taxon>
        <taxon>Fungi</taxon>
        <taxon>Dikarya</taxon>
        <taxon>Basidiomycota</taxon>
        <taxon>Agaricomycotina</taxon>
        <taxon>Agaricomycetes</taxon>
        <taxon>Agaricomycetidae</taxon>
        <taxon>Agaricales</taxon>
        <taxon>Marasmiineae</taxon>
        <taxon>Mycenaceae</taxon>
        <taxon>Mycena</taxon>
    </lineage>
</organism>
<feature type="region of interest" description="Disordered" evidence="1">
    <location>
        <begin position="506"/>
        <end position="525"/>
    </location>
</feature>
<feature type="region of interest" description="Disordered" evidence="1">
    <location>
        <begin position="1"/>
        <end position="26"/>
    </location>
</feature>
<protein>
    <submittedName>
        <fullName evidence="2">Uncharacterized protein</fullName>
    </submittedName>
</protein>
<dbReference type="EMBL" id="JARJCN010000005">
    <property type="protein sequence ID" value="KAJ7100972.1"/>
    <property type="molecule type" value="Genomic_DNA"/>
</dbReference>
<feature type="compositionally biased region" description="Basic and acidic residues" evidence="1">
    <location>
        <begin position="11"/>
        <end position="20"/>
    </location>
</feature>
<evidence type="ECO:0000313" key="3">
    <source>
        <dbReference type="Proteomes" id="UP001222325"/>
    </source>
</evidence>
<feature type="region of interest" description="Disordered" evidence="1">
    <location>
        <begin position="471"/>
        <end position="500"/>
    </location>
</feature>
<dbReference type="AlphaFoldDB" id="A0AAD6UFY6"/>
<reference evidence="2" key="1">
    <citation type="submission" date="2023-03" db="EMBL/GenBank/DDBJ databases">
        <title>Massive genome expansion in bonnet fungi (Mycena s.s.) driven by repeated elements and novel gene families across ecological guilds.</title>
        <authorList>
            <consortium name="Lawrence Berkeley National Laboratory"/>
            <person name="Harder C.B."/>
            <person name="Miyauchi S."/>
            <person name="Viragh M."/>
            <person name="Kuo A."/>
            <person name="Thoen E."/>
            <person name="Andreopoulos B."/>
            <person name="Lu D."/>
            <person name="Skrede I."/>
            <person name="Drula E."/>
            <person name="Henrissat B."/>
            <person name="Morin E."/>
            <person name="Kohler A."/>
            <person name="Barry K."/>
            <person name="LaButti K."/>
            <person name="Morin E."/>
            <person name="Salamov A."/>
            <person name="Lipzen A."/>
            <person name="Mereny Z."/>
            <person name="Hegedus B."/>
            <person name="Baldrian P."/>
            <person name="Stursova M."/>
            <person name="Weitz H."/>
            <person name="Taylor A."/>
            <person name="Grigoriev I.V."/>
            <person name="Nagy L.G."/>
            <person name="Martin F."/>
            <person name="Kauserud H."/>
        </authorList>
    </citation>
    <scope>NUCLEOTIDE SEQUENCE</scope>
    <source>
        <strain evidence="2">CBHHK173m</strain>
    </source>
</reference>
<comment type="caution">
    <text evidence="2">The sequence shown here is derived from an EMBL/GenBank/DDBJ whole genome shotgun (WGS) entry which is preliminary data.</text>
</comment>
<accession>A0AAD6UFY6</accession>
<name>A0AAD6UFY6_9AGAR</name>
<proteinExistence type="predicted"/>
<sequence length="525" mass="58229">MSATQCSAPHPLEHSTDTEHGSQLAPASEPVFPADIERSLNEIVVDGFPEMCGTMSLVAARFHGWTKPFKFRTVTVRRSSNWTQRIKSQLLPNAAFIRTLVLDLPFTHDGLRGEVPAEELAILRALLETAGGVKHLALTWNIWAHLQSECGALEIRSLYLIWNGVYRISAPSLASLQHPDALVDLTFYAPKSLPYADHWRWMGKNLLHDTSILPVRAALLLPNSNHHRERGLFRICAIPAGGENCVTLDDERVMTRIWQLARSPYSRLPQAVPPARYRDQHTPPPVDLNLSGAHPLPCPRLTTRAEGGVTPDHRAEATSLPLAIECDSRAKRRTPARRPSSSAPRHHTRRTSEPKAGQSARSAGTLSDAHERDYICLHAVSLPCRVDSPSDLRPPSPWASARYRSCWTVHFACAPFLKVSQRWPRGLSAFDTSVSLSYPGRGAYRLPHPRDTLRSSPHRWTGKRWAGIRHRRSARRITSPKDSSPAALHPHDSSRVSTGGVIEAPGVSLRHPAIPPPSSLPALRL</sequence>